<feature type="transmembrane region" description="Helical" evidence="1">
    <location>
        <begin position="37"/>
        <end position="60"/>
    </location>
</feature>
<keyword evidence="1" id="KW-1133">Transmembrane helix</keyword>
<evidence type="ECO:0000256" key="1">
    <source>
        <dbReference type="SAM" id="Phobius"/>
    </source>
</evidence>
<proteinExistence type="predicted"/>
<keyword evidence="1" id="KW-0812">Transmembrane</keyword>
<accession>A0A9D1Y9P8</accession>
<evidence type="ECO:0000313" key="3">
    <source>
        <dbReference type="Proteomes" id="UP000823868"/>
    </source>
</evidence>
<dbReference type="AlphaFoldDB" id="A0A9D1Y9P8"/>
<sequence>MKHYNSYMDRVQFPAIAHLELMEALERGAPTRRVRRCTGWAAGLAACGALALFLGTALWWQTGDPGVALRPGSGESPVANIEDTAQSTATPTPEANTAYNPMSYKLVVPPLPEGYAFTDEALDLPDLTGEDCYMIDWDYAPDANFQDLTAEQMLSIFGTDDPTTLATRMGMGDFTITGLAILQDTKLLEVHLTGVSPDSQSSFTLRLCPDEIPYMNENYKGYATWTENGVTLNGYSLYYDSDGDNMEEYHNRVFFESRGVGVYFEAVTPDYTLGQNLTKAVVYKGTGSNGGFTLDWMQSKYVEDVEPTQMAVERIHPIWGSPVPLEESQT</sequence>
<protein>
    <submittedName>
        <fullName evidence="2">Uncharacterized protein</fullName>
    </submittedName>
</protein>
<gene>
    <name evidence="2" type="ORF">H9841_00730</name>
</gene>
<organism evidence="2 3">
    <name type="scientific">Candidatus Flavonifractor merdigallinarum</name>
    <dbReference type="NCBI Taxonomy" id="2838589"/>
    <lineage>
        <taxon>Bacteria</taxon>
        <taxon>Bacillati</taxon>
        <taxon>Bacillota</taxon>
        <taxon>Clostridia</taxon>
        <taxon>Eubacteriales</taxon>
        <taxon>Oscillospiraceae</taxon>
        <taxon>Flavonifractor</taxon>
    </lineage>
</organism>
<keyword evidence="1" id="KW-0472">Membrane</keyword>
<dbReference type="EMBL" id="DXDX01000015">
    <property type="protein sequence ID" value="HIY20411.1"/>
    <property type="molecule type" value="Genomic_DNA"/>
</dbReference>
<name>A0A9D1Y9P8_9FIRM</name>
<dbReference type="Proteomes" id="UP000823868">
    <property type="component" value="Unassembled WGS sequence"/>
</dbReference>
<evidence type="ECO:0000313" key="2">
    <source>
        <dbReference type="EMBL" id="HIY20411.1"/>
    </source>
</evidence>
<reference evidence="2" key="1">
    <citation type="journal article" date="2021" name="PeerJ">
        <title>Extensive microbial diversity within the chicken gut microbiome revealed by metagenomics and culture.</title>
        <authorList>
            <person name="Gilroy R."/>
            <person name="Ravi A."/>
            <person name="Getino M."/>
            <person name="Pursley I."/>
            <person name="Horton D.L."/>
            <person name="Alikhan N.F."/>
            <person name="Baker D."/>
            <person name="Gharbi K."/>
            <person name="Hall N."/>
            <person name="Watson M."/>
            <person name="Adriaenssens E.M."/>
            <person name="Foster-Nyarko E."/>
            <person name="Jarju S."/>
            <person name="Secka A."/>
            <person name="Antonio M."/>
            <person name="Oren A."/>
            <person name="Chaudhuri R.R."/>
            <person name="La Ragione R."/>
            <person name="Hildebrand F."/>
            <person name="Pallen M.J."/>
        </authorList>
    </citation>
    <scope>NUCLEOTIDE SEQUENCE</scope>
    <source>
        <strain evidence="2">ChiBcec16_6824</strain>
    </source>
</reference>
<reference evidence="2" key="2">
    <citation type="submission" date="2021-04" db="EMBL/GenBank/DDBJ databases">
        <authorList>
            <person name="Gilroy R."/>
        </authorList>
    </citation>
    <scope>NUCLEOTIDE SEQUENCE</scope>
    <source>
        <strain evidence="2">ChiBcec16_6824</strain>
    </source>
</reference>
<comment type="caution">
    <text evidence="2">The sequence shown here is derived from an EMBL/GenBank/DDBJ whole genome shotgun (WGS) entry which is preliminary data.</text>
</comment>